<dbReference type="OrthoDB" id="5876800at2759"/>
<dbReference type="PANTHER" id="PTHR23123">
    <property type="entry name" value="PHD/F-BOX CONTAINING PROTEIN"/>
    <property type="match status" value="1"/>
</dbReference>
<keyword evidence="9" id="KW-1185">Reference proteome</keyword>
<proteinExistence type="inferred from homology"/>
<keyword evidence="4" id="KW-0408">Iron</keyword>
<dbReference type="InterPro" id="IPR050690">
    <property type="entry name" value="JHDM1_Histone_Demethylase"/>
</dbReference>
<gene>
    <name evidence="8" type="ORF">GOP47_0021267</name>
</gene>
<dbReference type="Pfam" id="PF13621">
    <property type="entry name" value="Cupin_8"/>
    <property type="match status" value="1"/>
</dbReference>
<keyword evidence="6" id="KW-0804">Transcription</keyword>
<organism evidence="8 9">
    <name type="scientific">Adiantum capillus-veneris</name>
    <name type="common">Maidenhair fern</name>
    <dbReference type="NCBI Taxonomy" id="13818"/>
    <lineage>
        <taxon>Eukaryota</taxon>
        <taxon>Viridiplantae</taxon>
        <taxon>Streptophyta</taxon>
        <taxon>Embryophyta</taxon>
        <taxon>Tracheophyta</taxon>
        <taxon>Polypodiopsida</taxon>
        <taxon>Polypodiidae</taxon>
        <taxon>Polypodiales</taxon>
        <taxon>Pteridineae</taxon>
        <taxon>Pteridaceae</taxon>
        <taxon>Vittarioideae</taxon>
        <taxon>Adiantum</taxon>
    </lineage>
</organism>
<feature type="domain" description="JmjC" evidence="7">
    <location>
        <begin position="158"/>
        <end position="313"/>
    </location>
</feature>
<dbReference type="InterPro" id="IPR041667">
    <property type="entry name" value="Cupin_8"/>
</dbReference>
<evidence type="ECO:0000256" key="3">
    <source>
        <dbReference type="ARBA" id="ARBA00023002"/>
    </source>
</evidence>
<dbReference type="Gene3D" id="2.60.120.650">
    <property type="entry name" value="Cupin"/>
    <property type="match status" value="1"/>
</dbReference>
<dbReference type="InterPro" id="IPR003347">
    <property type="entry name" value="JmjC_dom"/>
</dbReference>
<accession>A0A9D4Z8H6</accession>
<dbReference type="AlphaFoldDB" id="A0A9D4Z8H6"/>
<protein>
    <recommendedName>
        <fullName evidence="7">JmjC domain-containing protein</fullName>
    </recommendedName>
</protein>
<dbReference type="Proteomes" id="UP000886520">
    <property type="component" value="Chromosome 20"/>
</dbReference>
<evidence type="ECO:0000256" key="4">
    <source>
        <dbReference type="ARBA" id="ARBA00023004"/>
    </source>
</evidence>
<keyword evidence="2" id="KW-0479">Metal-binding</keyword>
<dbReference type="SUPFAM" id="SSF51197">
    <property type="entry name" value="Clavaminate synthase-like"/>
    <property type="match status" value="1"/>
</dbReference>
<evidence type="ECO:0000313" key="9">
    <source>
        <dbReference type="Proteomes" id="UP000886520"/>
    </source>
</evidence>
<evidence type="ECO:0000256" key="5">
    <source>
        <dbReference type="ARBA" id="ARBA00023015"/>
    </source>
</evidence>
<comment type="caution">
    <text evidence="8">The sequence shown here is derived from an EMBL/GenBank/DDBJ whole genome shotgun (WGS) entry which is preliminary data.</text>
</comment>
<evidence type="ECO:0000256" key="2">
    <source>
        <dbReference type="ARBA" id="ARBA00022723"/>
    </source>
</evidence>
<comment type="similarity">
    <text evidence="1">Belongs to the JARID1 histone demethylase family.</text>
</comment>
<keyword evidence="5" id="KW-0805">Transcription regulation</keyword>
<dbReference type="EMBL" id="JABFUD020000020">
    <property type="protein sequence ID" value="KAI5064597.1"/>
    <property type="molecule type" value="Genomic_DNA"/>
</dbReference>
<evidence type="ECO:0000259" key="7">
    <source>
        <dbReference type="PROSITE" id="PS51184"/>
    </source>
</evidence>
<dbReference type="GO" id="GO:0016491">
    <property type="term" value="F:oxidoreductase activity"/>
    <property type="evidence" value="ECO:0007669"/>
    <property type="project" value="UniProtKB-KW"/>
</dbReference>
<evidence type="ECO:0000256" key="6">
    <source>
        <dbReference type="ARBA" id="ARBA00023163"/>
    </source>
</evidence>
<name>A0A9D4Z8H6_ADICA</name>
<reference evidence="8" key="1">
    <citation type="submission" date="2021-01" db="EMBL/GenBank/DDBJ databases">
        <title>Adiantum capillus-veneris genome.</title>
        <authorList>
            <person name="Fang Y."/>
            <person name="Liao Q."/>
        </authorList>
    </citation>
    <scope>NUCLEOTIDE SEQUENCE</scope>
    <source>
        <strain evidence="8">H3</strain>
        <tissue evidence="8">Leaf</tissue>
    </source>
</reference>
<sequence>MIGVEEPVVRRSKRQKVQVDYSSLLAVGNDDEDEYLGDRNANSHRKLAQVVLKWPENPKSLAVLSPENLSAFADGTGFHAPCVVRRSSATPEDLGIRLPRGTMTVQRLGKFLGHDHPVNTIDVATQLEGPVYSMEDWVSYFYSSAPRKPLLNVVSLDLAETPLQNMVSAPSIVRELDLVGKAWPRTDGHSPKVQLYALMSVANCYTDFHIDFGGSSVWYHVLSGRKAFLLVPPSKGNLLMFEEWASSERQASISFAERATDCQKVELSAGDTLFIPGGWPHSVATPVDSFVIGGNFLTGYNLCLQFDVYPDYLARFYMFM</sequence>
<evidence type="ECO:0000313" key="8">
    <source>
        <dbReference type="EMBL" id="KAI5064597.1"/>
    </source>
</evidence>
<evidence type="ECO:0000256" key="1">
    <source>
        <dbReference type="ARBA" id="ARBA00006801"/>
    </source>
</evidence>
<dbReference type="SMART" id="SM00558">
    <property type="entry name" value="JmjC"/>
    <property type="match status" value="1"/>
</dbReference>
<dbReference type="PROSITE" id="PS51184">
    <property type="entry name" value="JMJC"/>
    <property type="match status" value="1"/>
</dbReference>
<keyword evidence="3" id="KW-0560">Oxidoreductase</keyword>
<dbReference type="GO" id="GO:0046872">
    <property type="term" value="F:metal ion binding"/>
    <property type="evidence" value="ECO:0007669"/>
    <property type="project" value="UniProtKB-KW"/>
</dbReference>